<feature type="domain" description="Laminin EGF-like" evidence="4">
    <location>
        <begin position="82"/>
        <end position="134"/>
    </location>
</feature>
<sequence length="240" mass="26528">MKDAMGAELIPASEKPTKPSTPVEKCKCPENTEGNHCEKIDGRYWWAHGIDDSRGSIVVTDFATNDSSPSSFITVSEDLKECQCMDGSTECYYGTGRCKCKVKELIGPDCGQCKDPLFKPVFKEINGKQVITGCETCNCFSEGTQNCSKVNGRGEYQCICKSLYEGQLCNKCRANYFLTRDNKCEPCNCHPDGTDYANRQCDDFTGICKCAPGYLGKKCDKCEGGILDDNGKCKRELFIS</sequence>
<keyword evidence="6" id="KW-1185">Reference proteome</keyword>
<comment type="caution">
    <text evidence="5">The sequence shown here is derived from an EMBL/GenBank/DDBJ whole genome shotgun (WGS) entry which is preliminary data.</text>
</comment>
<dbReference type="AlphaFoldDB" id="A0ABD2QFJ4"/>
<proteinExistence type="predicted"/>
<keyword evidence="2" id="KW-0424">Laminin EGF-like domain</keyword>
<dbReference type="PANTHER" id="PTHR10574">
    <property type="entry name" value="NETRIN/LAMININ-RELATED"/>
    <property type="match status" value="1"/>
</dbReference>
<dbReference type="InterPro" id="IPR050440">
    <property type="entry name" value="Laminin/Netrin_ECM"/>
</dbReference>
<dbReference type="Gene3D" id="2.170.300.10">
    <property type="entry name" value="Tie2 ligand-binding domain superfamily"/>
    <property type="match status" value="1"/>
</dbReference>
<keyword evidence="1" id="KW-1015">Disulfide bond</keyword>
<dbReference type="SMART" id="SM00180">
    <property type="entry name" value="EGF_Lam"/>
    <property type="match status" value="3"/>
</dbReference>
<evidence type="ECO:0000256" key="2">
    <source>
        <dbReference type="ARBA" id="ARBA00023292"/>
    </source>
</evidence>
<evidence type="ECO:0000256" key="3">
    <source>
        <dbReference type="SAM" id="MobiDB-lite"/>
    </source>
</evidence>
<dbReference type="SUPFAM" id="SSF57196">
    <property type="entry name" value="EGF/Laminin"/>
    <property type="match status" value="1"/>
</dbReference>
<evidence type="ECO:0000313" key="5">
    <source>
        <dbReference type="EMBL" id="KAL3317531.1"/>
    </source>
</evidence>
<evidence type="ECO:0000259" key="4">
    <source>
        <dbReference type="SMART" id="SM00180"/>
    </source>
</evidence>
<feature type="domain" description="Laminin EGF-like" evidence="4">
    <location>
        <begin position="187"/>
        <end position="233"/>
    </location>
</feature>
<feature type="domain" description="Laminin EGF-like" evidence="4">
    <location>
        <begin position="137"/>
        <end position="184"/>
    </location>
</feature>
<accession>A0ABD2QFJ4</accession>
<dbReference type="Pfam" id="PF00053">
    <property type="entry name" value="EGF_laminin"/>
    <property type="match status" value="4"/>
</dbReference>
<dbReference type="CDD" id="cd00055">
    <property type="entry name" value="EGF_Lam"/>
    <property type="match status" value="1"/>
</dbReference>
<feature type="region of interest" description="Disordered" evidence="3">
    <location>
        <begin position="1"/>
        <end position="24"/>
    </location>
</feature>
<dbReference type="PANTHER" id="PTHR10574:SF406">
    <property type="entry name" value="LAMININ SUBUNIT ALPHA 5"/>
    <property type="match status" value="1"/>
</dbReference>
<dbReference type="InterPro" id="IPR002049">
    <property type="entry name" value="LE_dom"/>
</dbReference>
<evidence type="ECO:0000256" key="1">
    <source>
        <dbReference type="ARBA" id="ARBA00023157"/>
    </source>
</evidence>
<dbReference type="EMBL" id="JBJKFK010000371">
    <property type="protein sequence ID" value="KAL3317531.1"/>
    <property type="molecule type" value="Genomic_DNA"/>
</dbReference>
<protein>
    <submittedName>
        <fullName evidence="5">Laminin subunit beta-4</fullName>
    </submittedName>
</protein>
<name>A0ABD2QFJ4_9PLAT</name>
<dbReference type="Proteomes" id="UP001626550">
    <property type="component" value="Unassembled WGS sequence"/>
</dbReference>
<reference evidence="5 6" key="1">
    <citation type="submission" date="2024-11" db="EMBL/GenBank/DDBJ databases">
        <title>Adaptive evolution of stress response genes in parasites aligns with host niche diversity.</title>
        <authorList>
            <person name="Hahn C."/>
            <person name="Resl P."/>
        </authorList>
    </citation>
    <scope>NUCLEOTIDE SEQUENCE [LARGE SCALE GENOMIC DNA]</scope>
    <source>
        <strain evidence="5">EGGRZ-B1_66</strain>
        <tissue evidence="5">Body</tissue>
    </source>
</reference>
<gene>
    <name evidence="5" type="primary">LAMB4</name>
    <name evidence="5" type="ORF">Ciccas_003823</name>
</gene>
<organism evidence="5 6">
    <name type="scientific">Cichlidogyrus casuarinus</name>
    <dbReference type="NCBI Taxonomy" id="1844966"/>
    <lineage>
        <taxon>Eukaryota</taxon>
        <taxon>Metazoa</taxon>
        <taxon>Spiralia</taxon>
        <taxon>Lophotrochozoa</taxon>
        <taxon>Platyhelminthes</taxon>
        <taxon>Monogenea</taxon>
        <taxon>Monopisthocotylea</taxon>
        <taxon>Dactylogyridea</taxon>
        <taxon>Ancyrocephalidae</taxon>
        <taxon>Cichlidogyrus</taxon>
    </lineage>
</organism>
<dbReference type="PRINTS" id="PR00011">
    <property type="entry name" value="EGFLAMININ"/>
</dbReference>
<evidence type="ECO:0000313" key="6">
    <source>
        <dbReference type="Proteomes" id="UP001626550"/>
    </source>
</evidence>